<name>A0A0U0UF92_MYCTX</name>
<feature type="region of interest" description="Disordered" evidence="1">
    <location>
        <begin position="1"/>
        <end position="39"/>
    </location>
</feature>
<evidence type="ECO:0000313" key="9">
    <source>
        <dbReference type="Proteomes" id="UP000046680"/>
    </source>
</evidence>
<dbReference type="Proteomes" id="UP000039021">
    <property type="component" value="Unassembled WGS sequence"/>
</dbReference>
<feature type="compositionally biased region" description="Low complexity" evidence="1">
    <location>
        <begin position="26"/>
        <end position="39"/>
    </location>
</feature>
<reference evidence="5" key="2">
    <citation type="submission" date="2015-03" db="EMBL/GenBank/DDBJ databases">
        <authorList>
            <consortium name="Pathogen Informatics"/>
            <person name="Murphy D."/>
        </authorList>
    </citation>
    <scope>NUCLEOTIDE SEQUENCE</scope>
    <source>
        <strain evidence="5">N09902308</strain>
    </source>
</reference>
<evidence type="ECO:0000313" key="6">
    <source>
        <dbReference type="Proteomes" id="UP000038802"/>
    </source>
</evidence>
<dbReference type="Proteomes" id="UP000044938">
    <property type="component" value="Unassembled WGS sequence"/>
</dbReference>
<evidence type="ECO:0000256" key="1">
    <source>
        <dbReference type="SAM" id="MobiDB-lite"/>
    </source>
</evidence>
<organism evidence="3 6">
    <name type="scientific">Mycobacterium tuberculosis</name>
    <dbReference type="NCBI Taxonomy" id="1773"/>
    <lineage>
        <taxon>Bacteria</taxon>
        <taxon>Bacillati</taxon>
        <taxon>Actinomycetota</taxon>
        <taxon>Actinomycetes</taxon>
        <taxon>Mycobacteriales</taxon>
        <taxon>Mycobacteriaceae</taxon>
        <taxon>Mycobacterium</taxon>
        <taxon>Mycobacterium tuberculosis complex</taxon>
    </lineage>
</organism>
<sequence length="39" mass="4158">MSLLSCLARDLPNPKPIRAPPCMRENITNSPTSNSSGST</sequence>
<dbReference type="Proteomes" id="UP000038802">
    <property type="component" value="Unassembled WGS sequence"/>
</dbReference>
<reference evidence="6 7" key="1">
    <citation type="submission" date="2015-03" db="EMBL/GenBank/DDBJ databases">
        <authorList>
            <consortium name="Pathogen Informatics"/>
        </authorList>
    </citation>
    <scope>NUCLEOTIDE SEQUENCE [LARGE SCALE GENOMIC DNA]</scope>
    <source>
        <strain evidence="2 9">C09601061</strain>
        <strain evidence="6">K00500041</strain>
        <strain evidence="4 8">M09401471</strain>
        <strain evidence="7">N09902308</strain>
    </source>
</reference>
<evidence type="ECO:0000313" key="5">
    <source>
        <dbReference type="EMBL" id="CPC00712.1"/>
    </source>
</evidence>
<proteinExistence type="predicted"/>
<evidence type="ECO:0000313" key="2">
    <source>
        <dbReference type="EMBL" id="CFS05218.1"/>
    </source>
</evidence>
<evidence type="ECO:0000313" key="3">
    <source>
        <dbReference type="EMBL" id="COX24853.1"/>
    </source>
</evidence>
<dbReference type="EMBL" id="CSBK01004565">
    <property type="protein sequence ID" value="CPC00712.1"/>
    <property type="molecule type" value="Genomic_DNA"/>
</dbReference>
<evidence type="ECO:0000313" key="8">
    <source>
        <dbReference type="Proteomes" id="UP000044938"/>
    </source>
</evidence>
<dbReference type="EMBL" id="CGCX01002016">
    <property type="protein sequence ID" value="CFS05218.1"/>
    <property type="molecule type" value="Genomic_DNA"/>
</dbReference>
<evidence type="ECO:0000313" key="7">
    <source>
        <dbReference type="Proteomes" id="UP000039021"/>
    </source>
</evidence>
<reference evidence="3" key="3">
    <citation type="submission" date="2015-03" db="EMBL/GenBank/DDBJ databases">
        <authorList>
            <person name="Murphy D."/>
        </authorList>
    </citation>
    <scope>NUCLEOTIDE SEQUENCE [LARGE SCALE GENOMIC DNA]</scope>
    <source>
        <strain evidence="3">K00500041</strain>
    </source>
</reference>
<accession>A0A0U0UF92</accession>
<dbReference type="EMBL" id="CSAE01001049">
    <property type="protein sequence ID" value="COX24853.1"/>
    <property type="molecule type" value="Genomic_DNA"/>
</dbReference>
<gene>
    <name evidence="2" type="ORF">ERS007657_03778</name>
    <name evidence="3" type="ORF">ERS007703_04970</name>
    <name evidence="4" type="ORF">ERS007720_04607</name>
    <name evidence="5" type="ORF">ERS007739_05517</name>
</gene>
<dbReference type="AlphaFoldDB" id="A0A0U0UF92"/>
<dbReference type="EMBL" id="CSAJ01001037">
    <property type="protein sequence ID" value="COX50698.1"/>
    <property type="molecule type" value="Genomic_DNA"/>
</dbReference>
<protein>
    <submittedName>
        <fullName evidence="3">Uncharacterized protein</fullName>
    </submittedName>
</protein>
<dbReference type="Proteomes" id="UP000046680">
    <property type="component" value="Unassembled WGS sequence"/>
</dbReference>
<evidence type="ECO:0000313" key="4">
    <source>
        <dbReference type="EMBL" id="COX50698.1"/>
    </source>
</evidence>